<keyword evidence="3" id="KW-1185">Reference proteome</keyword>
<evidence type="ECO:0000313" key="3">
    <source>
        <dbReference type="Proteomes" id="UP000247702"/>
    </source>
</evidence>
<organism evidence="1 3">
    <name type="scientific">Rhizophagus clarus</name>
    <dbReference type="NCBI Taxonomy" id="94130"/>
    <lineage>
        <taxon>Eukaryota</taxon>
        <taxon>Fungi</taxon>
        <taxon>Fungi incertae sedis</taxon>
        <taxon>Mucoromycota</taxon>
        <taxon>Glomeromycotina</taxon>
        <taxon>Glomeromycetes</taxon>
        <taxon>Glomerales</taxon>
        <taxon>Glomeraceae</taxon>
        <taxon>Rhizophagus</taxon>
    </lineage>
</organism>
<evidence type="ECO:0000313" key="1">
    <source>
        <dbReference type="EMBL" id="GBB87266.1"/>
    </source>
</evidence>
<dbReference type="Proteomes" id="UP000247702">
    <property type="component" value="Unassembled WGS sequence"/>
</dbReference>
<dbReference type="AlphaFoldDB" id="A0A2Z6R3A2"/>
<evidence type="ECO:0000313" key="2">
    <source>
        <dbReference type="EMBL" id="GES77310.1"/>
    </source>
</evidence>
<reference evidence="1 3" key="1">
    <citation type="submission" date="2017-11" db="EMBL/GenBank/DDBJ databases">
        <title>The genome of Rhizophagus clarus HR1 reveals common genetic basis of auxotrophy among arbuscular mycorrhizal fungi.</title>
        <authorList>
            <person name="Kobayashi Y."/>
        </authorList>
    </citation>
    <scope>NUCLEOTIDE SEQUENCE [LARGE SCALE GENOMIC DNA]</scope>
    <source>
        <strain evidence="1 3">HR1</strain>
    </source>
</reference>
<proteinExistence type="predicted"/>
<dbReference type="EMBL" id="BEXD01000413">
    <property type="protein sequence ID" value="GBB87266.1"/>
    <property type="molecule type" value="Genomic_DNA"/>
</dbReference>
<accession>A0A2Z6R3A2</accession>
<dbReference type="EMBL" id="BLAL01000030">
    <property type="protein sequence ID" value="GES77310.1"/>
    <property type="molecule type" value="Genomic_DNA"/>
</dbReference>
<name>A0A2Z6R3A2_9GLOM</name>
<reference evidence="2" key="2">
    <citation type="submission" date="2019-10" db="EMBL/GenBank/DDBJ databases">
        <title>Conservation and host-specific expression of non-tandemly repeated heterogenous ribosome RNA gene in arbuscular mycorrhizal fungi.</title>
        <authorList>
            <person name="Maeda T."/>
            <person name="Kobayashi Y."/>
            <person name="Nakagawa T."/>
            <person name="Ezawa T."/>
            <person name="Yamaguchi K."/>
            <person name="Bino T."/>
            <person name="Nishimoto Y."/>
            <person name="Shigenobu S."/>
            <person name="Kawaguchi M."/>
        </authorList>
    </citation>
    <scope>NUCLEOTIDE SEQUENCE</scope>
    <source>
        <strain evidence="2">HR1</strain>
    </source>
</reference>
<comment type="caution">
    <text evidence="1">The sequence shown here is derived from an EMBL/GenBank/DDBJ whole genome shotgun (WGS) entry which is preliminary data.</text>
</comment>
<dbReference type="Proteomes" id="UP000615446">
    <property type="component" value="Unassembled WGS sequence"/>
</dbReference>
<sequence length="70" mass="7645">MSQCSSCSWCTPVGPTCNGKFYCSDCNCDGLNSFEFCDTSTCKSAPDEVIAGVTWHRGYDCYGCVNCAEW</sequence>
<protein>
    <submittedName>
        <fullName evidence="1">Uncharacterized protein</fullName>
    </submittedName>
</protein>
<gene>
    <name evidence="2" type="ORF">RCL2_000469300</name>
    <name evidence="1" type="ORF">RclHR1_01370025</name>
</gene>